<dbReference type="Proteomes" id="UP001595455">
    <property type="component" value="Unassembled WGS sequence"/>
</dbReference>
<dbReference type="InterPro" id="IPR003439">
    <property type="entry name" value="ABC_transporter-like_ATP-bd"/>
</dbReference>
<evidence type="ECO:0000256" key="2">
    <source>
        <dbReference type="ARBA" id="ARBA00022448"/>
    </source>
</evidence>
<feature type="domain" description="ABC transporter" evidence="5">
    <location>
        <begin position="290"/>
        <end position="527"/>
    </location>
</feature>
<dbReference type="InterPro" id="IPR027417">
    <property type="entry name" value="P-loop_NTPase"/>
</dbReference>
<evidence type="ECO:0000256" key="1">
    <source>
        <dbReference type="ARBA" id="ARBA00005417"/>
    </source>
</evidence>
<evidence type="ECO:0000256" key="4">
    <source>
        <dbReference type="ARBA" id="ARBA00022840"/>
    </source>
</evidence>
<proteinExistence type="inferred from homology"/>
<evidence type="ECO:0000313" key="7">
    <source>
        <dbReference type="EMBL" id="RFC85414.1"/>
    </source>
</evidence>
<dbReference type="InterPro" id="IPR017871">
    <property type="entry name" value="ABC_transporter-like_CS"/>
</dbReference>
<dbReference type="GO" id="GO:0016887">
    <property type="term" value="F:ATP hydrolysis activity"/>
    <property type="evidence" value="ECO:0007669"/>
    <property type="project" value="InterPro"/>
</dbReference>
<reference evidence="7 8" key="2">
    <citation type="submission" date="2018-08" db="EMBL/GenBank/DDBJ databases">
        <title>The draft genome of Acinetobacter sichuanensis strain WCHAc060041.</title>
        <authorList>
            <person name="Qin J."/>
            <person name="Feng Y."/>
            <person name="Zong Z."/>
        </authorList>
    </citation>
    <scope>NUCLEOTIDE SEQUENCE [LARGE SCALE GENOMIC DNA]</scope>
    <source>
        <strain evidence="7 8">WCHAc060041</strain>
    </source>
</reference>
<keyword evidence="2" id="KW-0813">Transport</keyword>
<dbReference type="Pfam" id="PF00005">
    <property type="entry name" value="ABC_tran"/>
    <property type="match status" value="2"/>
</dbReference>
<dbReference type="PANTHER" id="PTHR43776:SF7">
    <property type="entry name" value="D,D-DIPEPTIDE TRANSPORT ATP-BINDING PROTEIN DDPF-RELATED"/>
    <property type="match status" value="1"/>
</dbReference>
<dbReference type="AlphaFoldDB" id="A0A371YVI0"/>
<organism evidence="7 8">
    <name type="scientific">Acinetobacter sichuanensis</name>
    <dbReference type="NCBI Taxonomy" id="2136183"/>
    <lineage>
        <taxon>Bacteria</taxon>
        <taxon>Pseudomonadati</taxon>
        <taxon>Pseudomonadota</taxon>
        <taxon>Gammaproteobacteria</taxon>
        <taxon>Moraxellales</taxon>
        <taxon>Moraxellaceae</taxon>
        <taxon>Acinetobacter</taxon>
    </lineage>
</organism>
<dbReference type="InterPro" id="IPR003593">
    <property type="entry name" value="AAA+_ATPase"/>
</dbReference>
<evidence type="ECO:0000256" key="3">
    <source>
        <dbReference type="ARBA" id="ARBA00022741"/>
    </source>
</evidence>
<keyword evidence="4 7" id="KW-0067">ATP-binding</keyword>
<name>A0A371YVI0_9GAMM</name>
<comment type="caution">
    <text evidence="7">The sequence shown here is derived from an EMBL/GenBank/DDBJ whole genome shotgun (WGS) entry which is preliminary data.</text>
</comment>
<dbReference type="Proteomes" id="UP000240957">
    <property type="component" value="Unassembled WGS sequence"/>
</dbReference>
<dbReference type="SUPFAM" id="SSF52540">
    <property type="entry name" value="P-loop containing nucleoside triphosphate hydrolases"/>
    <property type="match status" value="2"/>
</dbReference>
<reference evidence="9" key="3">
    <citation type="journal article" date="2019" name="Int. J. Syst. Evol. Microbiol.">
        <title>The Global Catalogue of Microorganisms (GCM) 10K type strain sequencing project: providing services to taxonomists for standard genome sequencing and annotation.</title>
        <authorList>
            <consortium name="The Broad Institute Genomics Platform"/>
            <consortium name="The Broad Institute Genome Sequencing Center for Infectious Disease"/>
            <person name="Wu L."/>
            <person name="Ma J."/>
        </authorList>
    </citation>
    <scope>NUCLEOTIDE SEQUENCE [LARGE SCALE GENOMIC DNA]</scope>
    <source>
        <strain evidence="9">KCTC 62575</strain>
    </source>
</reference>
<gene>
    <name evidence="6" type="ORF">ACFODO_15715</name>
    <name evidence="7" type="ORF">C9E89_000360</name>
</gene>
<reference evidence="6" key="4">
    <citation type="submission" date="2024-09" db="EMBL/GenBank/DDBJ databases">
        <authorList>
            <person name="Sun Q."/>
            <person name="Mori K."/>
        </authorList>
    </citation>
    <scope>NUCLEOTIDE SEQUENCE</scope>
    <source>
        <strain evidence="6">KCTC 62575</strain>
    </source>
</reference>
<dbReference type="NCBIfam" id="NF007739">
    <property type="entry name" value="PRK10419.1"/>
    <property type="match status" value="2"/>
</dbReference>
<sequence length="532" mass="59514">MHSIQDVNKDAKLVLSVRHLSIQNQQHDLVQNLNLDLHAGETIAIVGESGSGKSISSLAMLGLLPEHLKVTGEANLNGQNLLQMNETQLRQIRGKKIAMIFQEPMTALNPLHRVEKIIGEPLLLEGMPKNKVRKRVIDLLTDVGIPEPEEKLSRYPHELSGGQRQRVMIAAALALEPEIIIADEPTTALDVTLQAQVLNLLQLLIVNHGMAMILISHDLNLVKRYANQVIVMNKGRVEEKGAVRDIFNTPKADYTKHLLDHDFGIANPVPRQDPSALVLSLHHVGVKFPIKQGLLNRVKDYFVAVEPLELRLHQAESIGIVGESGSGKTSLALAVARLIDSDGLIVLLNQDLNRLKESKLRPLRAEFQMVFQDPFSSLNPRMTVEQIIGEGLALKKLKADEIQKHITEALLKVELPAEFISRYPHELSGGQRQRVALARALVLRPKLIIFDEPTSALDRTTQRAIVKLLRQLQAEFQISYLFISHDLQVVKALCQKVLVLRHAKVIEFQDTESLFKNPKTDYTKQLISASQY</sequence>
<feature type="domain" description="ABC transporter" evidence="5">
    <location>
        <begin position="15"/>
        <end position="259"/>
    </location>
</feature>
<dbReference type="GO" id="GO:0055085">
    <property type="term" value="P:transmembrane transport"/>
    <property type="evidence" value="ECO:0007669"/>
    <property type="project" value="UniProtKB-ARBA"/>
</dbReference>
<dbReference type="CDD" id="cd03257">
    <property type="entry name" value="ABC_NikE_OppD_transporters"/>
    <property type="match status" value="2"/>
</dbReference>
<evidence type="ECO:0000313" key="6">
    <source>
        <dbReference type="EMBL" id="MFC2996681.1"/>
    </source>
</evidence>
<dbReference type="PROSITE" id="PS00211">
    <property type="entry name" value="ABC_TRANSPORTER_1"/>
    <property type="match status" value="2"/>
</dbReference>
<comment type="similarity">
    <text evidence="1">Belongs to the ABC transporter superfamily.</text>
</comment>
<dbReference type="EMBL" id="PYIX02000001">
    <property type="protein sequence ID" value="RFC85414.1"/>
    <property type="molecule type" value="Genomic_DNA"/>
</dbReference>
<evidence type="ECO:0000313" key="9">
    <source>
        <dbReference type="Proteomes" id="UP001595455"/>
    </source>
</evidence>
<dbReference type="Gene3D" id="3.40.50.300">
    <property type="entry name" value="P-loop containing nucleotide triphosphate hydrolases"/>
    <property type="match status" value="2"/>
</dbReference>
<dbReference type="OrthoDB" id="9784450at2"/>
<dbReference type="RefSeq" id="WP_107006460.1">
    <property type="nucleotide sequence ID" value="NZ_JBHRSF010000071.1"/>
</dbReference>
<dbReference type="NCBIfam" id="NF008453">
    <property type="entry name" value="PRK11308.1"/>
    <property type="match status" value="2"/>
</dbReference>
<reference evidence="6" key="1">
    <citation type="journal article" date="2014" name="Int. J. Syst. Evol. Microbiol.">
        <title>Complete genome of a new Firmicutes species belonging to the dominant human colonic microbiota ('Ruminococcus bicirculans') reveals two chromosomes and a selective capacity to utilize plant glucans.</title>
        <authorList>
            <consortium name="NISC Comparative Sequencing Program"/>
            <person name="Wegmann U."/>
            <person name="Louis P."/>
            <person name="Goesmann A."/>
            <person name="Henrissat B."/>
            <person name="Duncan S.H."/>
            <person name="Flint H.J."/>
        </authorList>
    </citation>
    <scope>NUCLEOTIDE SEQUENCE</scope>
    <source>
        <strain evidence="6">KCTC 62575</strain>
    </source>
</reference>
<dbReference type="PROSITE" id="PS50893">
    <property type="entry name" value="ABC_TRANSPORTER_2"/>
    <property type="match status" value="2"/>
</dbReference>
<dbReference type="InterPro" id="IPR050319">
    <property type="entry name" value="ABC_transp_ATP-bind"/>
</dbReference>
<dbReference type="SMART" id="SM00382">
    <property type="entry name" value="AAA"/>
    <property type="match status" value="2"/>
</dbReference>
<evidence type="ECO:0000259" key="5">
    <source>
        <dbReference type="PROSITE" id="PS50893"/>
    </source>
</evidence>
<dbReference type="EMBL" id="JBHRSF010000071">
    <property type="protein sequence ID" value="MFC2996681.1"/>
    <property type="molecule type" value="Genomic_DNA"/>
</dbReference>
<evidence type="ECO:0000313" key="8">
    <source>
        <dbReference type="Proteomes" id="UP000240957"/>
    </source>
</evidence>
<protein>
    <submittedName>
        <fullName evidence="7">ABC transporter ATP-binding protein</fullName>
    </submittedName>
</protein>
<accession>A0A371YVI0</accession>
<keyword evidence="3" id="KW-0547">Nucleotide-binding</keyword>
<dbReference type="FunFam" id="3.40.50.300:FF:000016">
    <property type="entry name" value="Oligopeptide ABC transporter ATP-binding component"/>
    <property type="match status" value="1"/>
</dbReference>
<dbReference type="GO" id="GO:0005524">
    <property type="term" value="F:ATP binding"/>
    <property type="evidence" value="ECO:0007669"/>
    <property type="project" value="UniProtKB-KW"/>
</dbReference>
<dbReference type="PANTHER" id="PTHR43776">
    <property type="entry name" value="TRANSPORT ATP-BINDING PROTEIN"/>
    <property type="match status" value="1"/>
</dbReference>
<keyword evidence="9" id="KW-1185">Reference proteome</keyword>